<accession>A0A8T2PET8</accession>
<reference evidence="2" key="1">
    <citation type="thesis" date="2021" institute="BYU ScholarsArchive" country="Provo, UT, USA">
        <title>Applications of and Algorithms for Genome Assembly and Genomic Analyses with an Emphasis on Marine Teleosts.</title>
        <authorList>
            <person name="Pickett B.D."/>
        </authorList>
    </citation>
    <scope>NUCLEOTIDE SEQUENCE</scope>
    <source>
        <strain evidence="2">HI-2016</strain>
    </source>
</reference>
<name>A0A8T2PET8_9TELE</name>
<dbReference type="GO" id="GO:0031449">
    <property type="term" value="P:regulation of slow-twitch skeletal muscle fiber contraction"/>
    <property type="evidence" value="ECO:0007669"/>
    <property type="project" value="InterPro"/>
</dbReference>
<dbReference type="EMBL" id="JAFBMS010000011">
    <property type="protein sequence ID" value="KAG9348142.1"/>
    <property type="molecule type" value="Genomic_DNA"/>
</dbReference>
<proteinExistence type="predicted"/>
<sequence>MSSDQLWVKQEHGALIRVGPKGPVEEEGTAPAGETDPGGMLGMKPGSLQLEPLPLRRTSIYSRAKGLWDTLCPACVDHAEGRRTMGQKGQMDTSRLLVPVLLMVGWIV</sequence>
<dbReference type="InterPro" id="IPR044529">
    <property type="entry name" value="DWORF"/>
</dbReference>
<gene>
    <name evidence="2" type="ORF">JZ751_001877</name>
</gene>
<feature type="region of interest" description="Disordered" evidence="1">
    <location>
        <begin position="1"/>
        <end position="47"/>
    </location>
</feature>
<organism evidence="2 3">
    <name type="scientific">Albula glossodonta</name>
    <name type="common">roundjaw bonefish</name>
    <dbReference type="NCBI Taxonomy" id="121402"/>
    <lineage>
        <taxon>Eukaryota</taxon>
        <taxon>Metazoa</taxon>
        <taxon>Chordata</taxon>
        <taxon>Craniata</taxon>
        <taxon>Vertebrata</taxon>
        <taxon>Euteleostomi</taxon>
        <taxon>Actinopterygii</taxon>
        <taxon>Neopterygii</taxon>
        <taxon>Teleostei</taxon>
        <taxon>Albuliformes</taxon>
        <taxon>Albulidae</taxon>
        <taxon>Albula</taxon>
    </lineage>
</organism>
<keyword evidence="3" id="KW-1185">Reference proteome</keyword>
<comment type="caution">
    <text evidence="2">The sequence shown here is derived from an EMBL/GenBank/DDBJ whole genome shotgun (WGS) entry which is preliminary data.</text>
</comment>
<evidence type="ECO:0000313" key="3">
    <source>
        <dbReference type="Proteomes" id="UP000824540"/>
    </source>
</evidence>
<dbReference type="AlphaFoldDB" id="A0A8T2PET8"/>
<protein>
    <submittedName>
        <fullName evidence="2">Uncharacterized protein</fullName>
    </submittedName>
</protein>
<feature type="non-terminal residue" evidence="2">
    <location>
        <position position="108"/>
    </location>
</feature>
<dbReference type="OrthoDB" id="9030109at2759"/>
<evidence type="ECO:0000313" key="2">
    <source>
        <dbReference type="EMBL" id="KAG9348142.1"/>
    </source>
</evidence>
<dbReference type="Proteomes" id="UP000824540">
    <property type="component" value="Unassembled WGS sequence"/>
</dbReference>
<evidence type="ECO:0000256" key="1">
    <source>
        <dbReference type="SAM" id="MobiDB-lite"/>
    </source>
</evidence>
<dbReference type="CDD" id="cd20247">
    <property type="entry name" value="DWORF"/>
    <property type="match status" value="1"/>
</dbReference>